<dbReference type="EMBL" id="MIGC01005735">
    <property type="protein sequence ID" value="PHJ16633.1"/>
    <property type="molecule type" value="Genomic_DNA"/>
</dbReference>
<organism evidence="1 2">
    <name type="scientific">Cystoisospora suis</name>
    <dbReference type="NCBI Taxonomy" id="483139"/>
    <lineage>
        <taxon>Eukaryota</taxon>
        <taxon>Sar</taxon>
        <taxon>Alveolata</taxon>
        <taxon>Apicomplexa</taxon>
        <taxon>Conoidasida</taxon>
        <taxon>Coccidia</taxon>
        <taxon>Eucoccidiorida</taxon>
        <taxon>Eimeriorina</taxon>
        <taxon>Sarcocystidae</taxon>
        <taxon>Cystoisospora</taxon>
    </lineage>
</organism>
<proteinExistence type="predicted"/>
<dbReference type="VEuPathDB" id="ToxoDB:CSUI_009550"/>
<dbReference type="AlphaFoldDB" id="A0A2C6KJR5"/>
<protein>
    <submittedName>
        <fullName evidence="1">Uncharacterized protein</fullName>
    </submittedName>
</protein>
<keyword evidence="2" id="KW-1185">Reference proteome</keyword>
<dbReference type="Proteomes" id="UP000221165">
    <property type="component" value="Unassembled WGS sequence"/>
</dbReference>
<evidence type="ECO:0000313" key="2">
    <source>
        <dbReference type="Proteomes" id="UP000221165"/>
    </source>
</evidence>
<dbReference type="RefSeq" id="XP_067918359.1">
    <property type="nucleotide sequence ID" value="XM_068069665.1"/>
</dbReference>
<dbReference type="GeneID" id="94432876"/>
<sequence length="94" mass="10893">MITIDVGVLRLFHQDRLIYGKPSFVICMVSGLCMRSSTLVILSYEPAIFFYPSCERDTGCKEKRKTDGLVFFLGNIERKKMKYFSVWSLSHQTN</sequence>
<name>A0A2C6KJR5_9APIC</name>
<reference evidence="1 2" key="1">
    <citation type="journal article" date="2017" name="Int. J. Parasitol.">
        <title>The genome of the protozoan parasite Cystoisospora suis and a reverse vaccinology approach to identify vaccine candidates.</title>
        <authorList>
            <person name="Palmieri N."/>
            <person name="Shrestha A."/>
            <person name="Ruttkowski B."/>
            <person name="Beck T."/>
            <person name="Vogl C."/>
            <person name="Tomley F."/>
            <person name="Blake D.P."/>
            <person name="Joachim A."/>
        </authorList>
    </citation>
    <scope>NUCLEOTIDE SEQUENCE [LARGE SCALE GENOMIC DNA]</scope>
    <source>
        <strain evidence="1 2">Wien I</strain>
    </source>
</reference>
<comment type="caution">
    <text evidence="1">The sequence shown here is derived from an EMBL/GenBank/DDBJ whole genome shotgun (WGS) entry which is preliminary data.</text>
</comment>
<accession>A0A2C6KJR5</accession>
<evidence type="ECO:0000313" key="1">
    <source>
        <dbReference type="EMBL" id="PHJ16633.1"/>
    </source>
</evidence>
<gene>
    <name evidence="1" type="ORF">CSUI_009550</name>
</gene>